<dbReference type="GO" id="GO:0005085">
    <property type="term" value="F:guanyl-nucleotide exchange factor activity"/>
    <property type="evidence" value="ECO:0007669"/>
    <property type="project" value="InterPro"/>
</dbReference>
<feature type="compositionally biased region" description="Low complexity" evidence="3">
    <location>
        <begin position="45"/>
        <end position="59"/>
    </location>
</feature>
<comment type="caution">
    <text evidence="5">The sequence shown here is derived from an EMBL/GenBank/DDBJ whole genome shotgun (WGS) entry which is preliminary data.</text>
</comment>
<dbReference type="Pfam" id="PF06428">
    <property type="entry name" value="Sec2p"/>
    <property type="match status" value="1"/>
</dbReference>
<dbReference type="EMBL" id="JAEPQZ010000012">
    <property type="protein sequence ID" value="KAG2174784.1"/>
    <property type="molecule type" value="Genomic_DNA"/>
</dbReference>
<dbReference type="AlphaFoldDB" id="A0A8H7PJQ7"/>
<dbReference type="GO" id="GO:0051286">
    <property type="term" value="C:cell tip"/>
    <property type="evidence" value="ECO:0007669"/>
    <property type="project" value="TreeGrafter"/>
</dbReference>
<keyword evidence="1 2" id="KW-0175">Coiled coil</keyword>
<evidence type="ECO:0000256" key="1">
    <source>
        <dbReference type="ARBA" id="ARBA00023054"/>
    </source>
</evidence>
<dbReference type="GO" id="GO:0006887">
    <property type="term" value="P:exocytosis"/>
    <property type="evidence" value="ECO:0007669"/>
    <property type="project" value="TreeGrafter"/>
</dbReference>
<organism evidence="5 6">
    <name type="scientific">Mortierella isabellina</name>
    <name type="common">Filamentous fungus</name>
    <name type="synonym">Umbelopsis isabellina</name>
    <dbReference type="NCBI Taxonomy" id="91625"/>
    <lineage>
        <taxon>Eukaryota</taxon>
        <taxon>Fungi</taxon>
        <taxon>Fungi incertae sedis</taxon>
        <taxon>Mucoromycota</taxon>
        <taxon>Mucoromycotina</taxon>
        <taxon>Umbelopsidomycetes</taxon>
        <taxon>Umbelopsidales</taxon>
        <taxon>Umbelopsidaceae</taxon>
        <taxon>Umbelopsis</taxon>
    </lineage>
</organism>
<dbReference type="OrthoDB" id="5560525at2759"/>
<keyword evidence="6" id="KW-1185">Reference proteome</keyword>
<dbReference type="Gene3D" id="6.10.140.910">
    <property type="match status" value="1"/>
</dbReference>
<name>A0A8H7PJQ7_MORIS</name>
<protein>
    <recommendedName>
        <fullName evidence="4">GDP/GTP exchange factor Sec2 N-terminal domain-containing protein</fullName>
    </recommendedName>
</protein>
<dbReference type="InterPro" id="IPR040351">
    <property type="entry name" value="RAB3IL/RAB3IP/Sec2"/>
</dbReference>
<feature type="region of interest" description="Disordered" evidence="3">
    <location>
        <begin position="35"/>
        <end position="59"/>
    </location>
</feature>
<evidence type="ECO:0000256" key="3">
    <source>
        <dbReference type="SAM" id="MobiDB-lite"/>
    </source>
</evidence>
<evidence type="ECO:0000259" key="4">
    <source>
        <dbReference type="Pfam" id="PF06428"/>
    </source>
</evidence>
<dbReference type="PANTHER" id="PTHR14430:SF0">
    <property type="entry name" value="SEC2P DOMAIN-CONTAINING PROTEIN"/>
    <property type="match status" value="1"/>
</dbReference>
<dbReference type="PANTHER" id="PTHR14430">
    <property type="entry name" value="RABIN3-RELATED"/>
    <property type="match status" value="1"/>
</dbReference>
<evidence type="ECO:0000313" key="6">
    <source>
        <dbReference type="Proteomes" id="UP000654370"/>
    </source>
</evidence>
<gene>
    <name evidence="5" type="ORF">INT43_005846</name>
</gene>
<sequence>MSVMQGASMTEDTVVVDRTKDIASLYSRLQLSLDGPSSPNASGFSSRQSLSPTNSSPSSPFFHHAPVSCACTHAFSSQECAQCTLCGVPFDNLKEYHMERQERQTSLREHRLQVRELTTQTVRHNLKLEKLRKTVERLQNEITARTADTQSLVSDRNQLIEKLAEEHARLAQIQKDKVDIEHELAELSQNLLEEANGMVAIEQKERQELERQSSQVRLQLESVQEALLAEQLQLTEIREKMMKSTETEKVESFDPENHIDDMIMSEFKDFVATCPAIAIKKLHNIQFLRNCLAEDIEPCLRFPPNARMSSKKLVDAMAANSCFIEVMPTGFSEEQHAQRLTTDQPLRISASRSMIWEMITGNEATATSCMACGRTATLTHRFRISFFDDWACIDRYCRDRLITVCAFYQFVRNIRHGRYRGRSIPDLYQESVQLRLQMILARNGMLTDAMPLPDIPKLNDHSAPASTNTSFSASTDIDTDESVGAESPKIANEPSSE</sequence>
<proteinExistence type="predicted"/>
<dbReference type="Pfam" id="PF25555">
    <property type="entry name" value="RAB3A-like_C"/>
    <property type="match status" value="1"/>
</dbReference>
<dbReference type="SUPFAM" id="SSF144284">
    <property type="entry name" value="Sec2 N-terminal region"/>
    <property type="match status" value="1"/>
</dbReference>
<dbReference type="InterPro" id="IPR009449">
    <property type="entry name" value="Sec2_N"/>
</dbReference>
<evidence type="ECO:0000256" key="2">
    <source>
        <dbReference type="SAM" id="Coils"/>
    </source>
</evidence>
<dbReference type="GO" id="GO:0070319">
    <property type="term" value="C:Golgi to plasma membrane transport vesicle"/>
    <property type="evidence" value="ECO:0007669"/>
    <property type="project" value="TreeGrafter"/>
</dbReference>
<feature type="region of interest" description="Disordered" evidence="3">
    <location>
        <begin position="457"/>
        <end position="497"/>
    </location>
</feature>
<dbReference type="Proteomes" id="UP000654370">
    <property type="component" value="Unassembled WGS sequence"/>
</dbReference>
<feature type="domain" description="GDP/GTP exchange factor Sec2 N-terminal" evidence="4">
    <location>
        <begin position="104"/>
        <end position="243"/>
    </location>
</feature>
<evidence type="ECO:0000313" key="5">
    <source>
        <dbReference type="EMBL" id="KAG2174784.1"/>
    </source>
</evidence>
<feature type="coiled-coil region" evidence="2">
    <location>
        <begin position="121"/>
        <end position="240"/>
    </location>
</feature>
<dbReference type="CDD" id="cd21044">
    <property type="entry name" value="Rab11BD_RAB3IP_like"/>
    <property type="match status" value="1"/>
</dbReference>
<feature type="compositionally biased region" description="Polar residues" evidence="3">
    <location>
        <begin position="464"/>
        <end position="476"/>
    </location>
</feature>
<feature type="compositionally biased region" description="Polar residues" evidence="3">
    <location>
        <begin position="35"/>
        <end position="44"/>
    </location>
</feature>
<reference evidence="5" key="1">
    <citation type="submission" date="2020-12" db="EMBL/GenBank/DDBJ databases">
        <title>Metabolic potential, ecology and presence of endohyphal bacteria is reflected in genomic diversity of Mucoromycotina.</title>
        <authorList>
            <person name="Muszewska A."/>
            <person name="Okrasinska A."/>
            <person name="Steczkiewicz K."/>
            <person name="Drgas O."/>
            <person name="Orlowska M."/>
            <person name="Perlinska-Lenart U."/>
            <person name="Aleksandrzak-Piekarczyk T."/>
            <person name="Szatraj K."/>
            <person name="Zielenkiewicz U."/>
            <person name="Pilsyk S."/>
            <person name="Malc E."/>
            <person name="Mieczkowski P."/>
            <person name="Kruszewska J.S."/>
            <person name="Biernat P."/>
            <person name="Pawlowska J."/>
        </authorList>
    </citation>
    <scope>NUCLEOTIDE SEQUENCE</scope>
    <source>
        <strain evidence="5">WA0000067209</strain>
    </source>
</reference>
<accession>A0A8H7PJQ7</accession>